<dbReference type="EMBL" id="JGWH01000176">
    <property type="protein sequence ID" value="KCV30483.1"/>
    <property type="molecule type" value="Genomic_DNA"/>
</dbReference>
<sequence>MPLLWISVSSRPLKALHSSIYRRGKRHGKGRADAAEKSTADAGYAADGGSGYLFGSGWVLL</sequence>
<reference evidence="1 2" key="1">
    <citation type="submission" date="2014-03" db="EMBL/GenBank/DDBJ databases">
        <title>Genome sequence of Bordetella bronchiseptica.</title>
        <authorList>
            <person name="Harvill E."/>
            <person name="Goodfield L.L."/>
            <person name="Ivanov Y.V."/>
            <person name="Meyer J.A."/>
            <person name="Muse S.J."/>
            <person name="Jacobs N."/>
            <person name="Bendor L."/>
            <person name="Smallridge W.E."/>
            <person name="Brinkac L.M."/>
            <person name="Sanka R."/>
            <person name="Kim M."/>
            <person name="Losada L."/>
        </authorList>
    </citation>
    <scope>NUCLEOTIDE SEQUENCE [LARGE SCALE GENOMIC DNA]</scope>
    <source>
        <strain evidence="1 2">00-P-2796</strain>
    </source>
</reference>
<accession>A0ABR4R9Y8</accession>
<comment type="caution">
    <text evidence="1">The sequence shown here is derived from an EMBL/GenBank/DDBJ whole genome shotgun (WGS) entry which is preliminary data.</text>
</comment>
<proteinExistence type="predicted"/>
<keyword evidence="2" id="KW-1185">Reference proteome</keyword>
<gene>
    <name evidence="1" type="ORF">L490_5343</name>
</gene>
<evidence type="ECO:0000313" key="2">
    <source>
        <dbReference type="Proteomes" id="UP000025756"/>
    </source>
</evidence>
<dbReference type="Proteomes" id="UP000025756">
    <property type="component" value="Unassembled WGS sequence"/>
</dbReference>
<protein>
    <submittedName>
        <fullName evidence="1">Uncharacterized protein</fullName>
    </submittedName>
</protein>
<evidence type="ECO:0000313" key="1">
    <source>
        <dbReference type="EMBL" id="KCV30483.1"/>
    </source>
</evidence>
<name>A0ABR4R9Y8_BORBO</name>
<organism evidence="1 2">
    <name type="scientific">Bordetella bronchiseptica 00-P-2796</name>
    <dbReference type="NCBI Taxonomy" id="1331199"/>
    <lineage>
        <taxon>Bacteria</taxon>
        <taxon>Pseudomonadati</taxon>
        <taxon>Pseudomonadota</taxon>
        <taxon>Betaproteobacteria</taxon>
        <taxon>Burkholderiales</taxon>
        <taxon>Alcaligenaceae</taxon>
        <taxon>Bordetella</taxon>
    </lineage>
</organism>